<dbReference type="Pfam" id="PF13561">
    <property type="entry name" value="adh_short_C2"/>
    <property type="match status" value="1"/>
</dbReference>
<name>A0A5B8UGQ5_9BACT</name>
<gene>
    <name evidence="3" type="ORF">FSB75_06405</name>
</gene>
<protein>
    <submittedName>
        <fullName evidence="3">Glucose 1-dehydrogenase</fullName>
        <ecNumber evidence="3">1.1.1.47</ecNumber>
    </submittedName>
</protein>
<dbReference type="PANTHER" id="PTHR24321:SF8">
    <property type="entry name" value="ESTRADIOL 17-BETA-DEHYDROGENASE 8-RELATED"/>
    <property type="match status" value="1"/>
</dbReference>
<dbReference type="EC" id="1.1.1.47" evidence="3"/>
<dbReference type="PANTHER" id="PTHR24321">
    <property type="entry name" value="DEHYDROGENASES, SHORT CHAIN"/>
    <property type="match status" value="1"/>
</dbReference>
<dbReference type="RefSeq" id="WP_146784451.1">
    <property type="nucleotide sequence ID" value="NZ_BAABIO010000002.1"/>
</dbReference>
<reference evidence="3 4" key="1">
    <citation type="journal article" date="2015" name="Int. J. Syst. Evol. Microbiol.">
        <title>Flavisolibacter ginsenosidimutans sp. nov., with ginsenoside-converting activity isolated from soil used for cultivating ginseng.</title>
        <authorList>
            <person name="Zhao Y."/>
            <person name="Liu Q."/>
            <person name="Kang M.S."/>
            <person name="Jin F."/>
            <person name="Yu H."/>
            <person name="Im W.T."/>
        </authorList>
    </citation>
    <scope>NUCLEOTIDE SEQUENCE [LARGE SCALE GENOMIC DNA]</scope>
    <source>
        <strain evidence="3 4">Gsoil 636</strain>
    </source>
</reference>
<dbReference type="InterPro" id="IPR002347">
    <property type="entry name" value="SDR_fam"/>
</dbReference>
<comment type="similarity">
    <text evidence="1">Belongs to the short-chain dehydrogenases/reductases (SDR) family.</text>
</comment>
<dbReference type="PROSITE" id="PS00061">
    <property type="entry name" value="ADH_SHORT"/>
    <property type="match status" value="1"/>
</dbReference>
<dbReference type="AlphaFoldDB" id="A0A5B8UGQ5"/>
<dbReference type="FunFam" id="3.40.50.720:FF:000084">
    <property type="entry name" value="Short-chain dehydrogenase reductase"/>
    <property type="match status" value="1"/>
</dbReference>
<dbReference type="SUPFAM" id="SSF51735">
    <property type="entry name" value="NAD(P)-binding Rossmann-fold domains"/>
    <property type="match status" value="1"/>
</dbReference>
<evidence type="ECO:0000256" key="2">
    <source>
        <dbReference type="ARBA" id="ARBA00023002"/>
    </source>
</evidence>
<dbReference type="InterPro" id="IPR036291">
    <property type="entry name" value="NAD(P)-bd_dom_sf"/>
</dbReference>
<keyword evidence="2 3" id="KW-0560">Oxidoreductase</keyword>
<evidence type="ECO:0000256" key="1">
    <source>
        <dbReference type="ARBA" id="ARBA00006484"/>
    </source>
</evidence>
<dbReference type="PRINTS" id="PR00080">
    <property type="entry name" value="SDRFAMILY"/>
</dbReference>
<evidence type="ECO:0000313" key="3">
    <source>
        <dbReference type="EMBL" id="QEC55545.1"/>
    </source>
</evidence>
<dbReference type="GO" id="GO:0047936">
    <property type="term" value="F:glucose 1-dehydrogenase [NAD(P)+] activity"/>
    <property type="evidence" value="ECO:0007669"/>
    <property type="project" value="UniProtKB-EC"/>
</dbReference>
<dbReference type="Proteomes" id="UP000321204">
    <property type="component" value="Chromosome"/>
</dbReference>
<accession>A0A5B8UGQ5</accession>
<organism evidence="3 4">
    <name type="scientific">Flavisolibacter ginsenosidimutans</name>
    <dbReference type="NCBI Taxonomy" id="661481"/>
    <lineage>
        <taxon>Bacteria</taxon>
        <taxon>Pseudomonadati</taxon>
        <taxon>Bacteroidota</taxon>
        <taxon>Chitinophagia</taxon>
        <taxon>Chitinophagales</taxon>
        <taxon>Chitinophagaceae</taxon>
        <taxon>Flavisolibacter</taxon>
    </lineage>
</organism>
<sequence length="250" mass="25757">MKILENKVAIVTGAGSGIGKAIALLYAAEGAKVVVSDIGEKGGNEVVQEIKSQGGQAIFAKADSSKPDDNKQLVETAVQQFGGLHIAVNNAGIGGPLGPVGDYPLDGWEKVISINLSGVFYGLRYQIPAMLKAGGGSIVNMASILAKVGTKGSCAYVAAKHGVVGLTETAALEYAAQNIRVNAIGPGYILTPLLTNSLDDATMKSLVGFHPMGRLGKAEEVASLALWLNSDKASFVTGSYYNVDGGYLAQ</sequence>
<dbReference type="KEGG" id="fgg:FSB75_06405"/>
<dbReference type="OrthoDB" id="597477at2"/>
<dbReference type="Gene3D" id="3.40.50.720">
    <property type="entry name" value="NAD(P)-binding Rossmann-like Domain"/>
    <property type="match status" value="1"/>
</dbReference>
<dbReference type="InterPro" id="IPR020904">
    <property type="entry name" value="Sc_DH/Rdtase_CS"/>
</dbReference>
<keyword evidence="4" id="KW-1185">Reference proteome</keyword>
<evidence type="ECO:0000313" key="4">
    <source>
        <dbReference type="Proteomes" id="UP000321204"/>
    </source>
</evidence>
<dbReference type="CDD" id="cd05233">
    <property type="entry name" value="SDR_c"/>
    <property type="match status" value="1"/>
</dbReference>
<dbReference type="PRINTS" id="PR00081">
    <property type="entry name" value="GDHRDH"/>
</dbReference>
<proteinExistence type="inferred from homology"/>
<dbReference type="EMBL" id="CP042433">
    <property type="protein sequence ID" value="QEC55545.1"/>
    <property type="molecule type" value="Genomic_DNA"/>
</dbReference>
<dbReference type="NCBIfam" id="NF005559">
    <property type="entry name" value="PRK07231.1"/>
    <property type="match status" value="1"/>
</dbReference>